<dbReference type="PANTHER" id="PTHR43210">
    <property type="entry name" value="DETHIOBIOTIN SYNTHETASE"/>
    <property type="match status" value="1"/>
</dbReference>
<dbReference type="PANTHER" id="PTHR43210:SF5">
    <property type="entry name" value="DETHIOBIOTIN SYNTHETASE"/>
    <property type="match status" value="1"/>
</dbReference>
<comment type="function">
    <text evidence="8">Catalyzes a mechanistically unusual reaction, the ATP-dependent insertion of CO2 between the N7 and N8 nitrogen atoms of 7,8-diaminopelargonic acid (DAPA, also called 7,8-diammoniononanoate) to form a ureido ring.</text>
</comment>
<evidence type="ECO:0000256" key="3">
    <source>
        <dbReference type="ARBA" id="ARBA00022723"/>
    </source>
</evidence>
<evidence type="ECO:0000256" key="7">
    <source>
        <dbReference type="ARBA" id="ARBA00022842"/>
    </source>
</evidence>
<organism evidence="9 10">
    <name type="scientific">Aquabacterium commune</name>
    <dbReference type="NCBI Taxonomy" id="70586"/>
    <lineage>
        <taxon>Bacteria</taxon>
        <taxon>Pseudomonadati</taxon>
        <taxon>Pseudomonadota</taxon>
        <taxon>Betaproteobacteria</taxon>
        <taxon>Burkholderiales</taxon>
        <taxon>Aquabacterium</taxon>
    </lineage>
</organism>
<dbReference type="GO" id="GO:0005524">
    <property type="term" value="F:ATP binding"/>
    <property type="evidence" value="ECO:0007669"/>
    <property type="project" value="UniProtKB-UniRule"/>
</dbReference>
<comment type="caution">
    <text evidence="9">The sequence shown here is derived from an EMBL/GenBank/DDBJ whole genome shotgun (WGS) entry which is preliminary data.</text>
</comment>
<keyword evidence="2 8" id="KW-0436">Ligase</keyword>
<feature type="binding site" evidence="8">
    <location>
        <position position="18"/>
    </location>
    <ligand>
        <name>Mg(2+)</name>
        <dbReference type="ChEBI" id="CHEBI:18420"/>
    </ligand>
</feature>
<dbReference type="GO" id="GO:0042803">
    <property type="term" value="F:protein homodimerization activity"/>
    <property type="evidence" value="ECO:0007669"/>
    <property type="project" value="UniProtKB-ARBA"/>
</dbReference>
<comment type="similarity">
    <text evidence="8">Belongs to the dethiobiotin synthetase family.</text>
</comment>
<dbReference type="InterPro" id="IPR004472">
    <property type="entry name" value="DTB_synth_BioD"/>
</dbReference>
<name>A0A4R6RI32_9BURK</name>
<dbReference type="NCBIfam" id="TIGR00347">
    <property type="entry name" value="bioD"/>
    <property type="match status" value="1"/>
</dbReference>
<dbReference type="HAMAP" id="MF_00336">
    <property type="entry name" value="BioD"/>
    <property type="match status" value="1"/>
</dbReference>
<reference evidence="9 10" key="1">
    <citation type="submission" date="2019-03" db="EMBL/GenBank/DDBJ databases">
        <title>Genomic Encyclopedia of Type Strains, Phase IV (KMG-IV): sequencing the most valuable type-strain genomes for metagenomic binning, comparative biology and taxonomic classification.</title>
        <authorList>
            <person name="Goeker M."/>
        </authorList>
    </citation>
    <scope>NUCLEOTIDE SEQUENCE [LARGE SCALE GENOMIC DNA]</scope>
    <source>
        <strain evidence="9 10">DSM 11901</strain>
    </source>
</reference>
<evidence type="ECO:0000256" key="1">
    <source>
        <dbReference type="ARBA" id="ARBA00022490"/>
    </source>
</evidence>
<feature type="binding site" evidence="8">
    <location>
        <position position="63"/>
    </location>
    <ligand>
        <name>ATP</name>
        <dbReference type="ChEBI" id="CHEBI:30616"/>
    </ligand>
</feature>
<keyword evidence="1 8" id="KW-0963">Cytoplasm</keyword>
<dbReference type="RefSeq" id="WP_133607126.1">
    <property type="nucleotide sequence ID" value="NZ_SNXW01000002.1"/>
</dbReference>
<dbReference type="EC" id="6.3.3.3" evidence="8"/>
<keyword evidence="6 8" id="KW-0067">ATP-binding</keyword>
<evidence type="ECO:0000256" key="4">
    <source>
        <dbReference type="ARBA" id="ARBA00022741"/>
    </source>
</evidence>
<keyword evidence="5 8" id="KW-0093">Biotin biosynthesis</keyword>
<comment type="cofactor">
    <cofactor evidence="8">
        <name>Mg(2+)</name>
        <dbReference type="ChEBI" id="CHEBI:18420"/>
    </cofactor>
</comment>
<dbReference type="EMBL" id="SNXW01000002">
    <property type="protein sequence ID" value="TDP86030.1"/>
    <property type="molecule type" value="Genomic_DNA"/>
</dbReference>
<keyword evidence="7 8" id="KW-0460">Magnesium</keyword>
<evidence type="ECO:0000256" key="8">
    <source>
        <dbReference type="HAMAP-Rule" id="MF_00336"/>
    </source>
</evidence>
<evidence type="ECO:0000256" key="5">
    <source>
        <dbReference type="ARBA" id="ARBA00022756"/>
    </source>
</evidence>
<comment type="pathway">
    <text evidence="8">Cofactor biosynthesis; biotin biosynthesis; biotin from 7,8-diaminononanoate: step 1/2.</text>
</comment>
<dbReference type="CDD" id="cd03109">
    <property type="entry name" value="DTBS"/>
    <property type="match status" value="1"/>
</dbReference>
<keyword evidence="10" id="KW-1185">Reference proteome</keyword>
<dbReference type="FunFam" id="3.40.50.300:FF:000292">
    <property type="entry name" value="ATP-dependent dethiobiotin synthetase BioD"/>
    <property type="match status" value="1"/>
</dbReference>
<evidence type="ECO:0000256" key="2">
    <source>
        <dbReference type="ARBA" id="ARBA00022598"/>
    </source>
</evidence>
<dbReference type="OrthoDB" id="9802097at2"/>
<comment type="catalytic activity">
    <reaction evidence="8">
        <text>(7R,8S)-7,8-diammoniononanoate + CO2 + ATP = (4R,5S)-dethiobiotin + ADP + phosphate + 3 H(+)</text>
        <dbReference type="Rhea" id="RHEA:15805"/>
        <dbReference type="ChEBI" id="CHEBI:15378"/>
        <dbReference type="ChEBI" id="CHEBI:16526"/>
        <dbReference type="ChEBI" id="CHEBI:30616"/>
        <dbReference type="ChEBI" id="CHEBI:43474"/>
        <dbReference type="ChEBI" id="CHEBI:149469"/>
        <dbReference type="ChEBI" id="CHEBI:149473"/>
        <dbReference type="ChEBI" id="CHEBI:456216"/>
        <dbReference type="EC" id="6.3.3.3"/>
    </reaction>
</comment>
<proteinExistence type="inferred from homology"/>
<dbReference type="GO" id="GO:0005829">
    <property type="term" value="C:cytosol"/>
    <property type="evidence" value="ECO:0007669"/>
    <property type="project" value="TreeGrafter"/>
</dbReference>
<comment type="subcellular location">
    <subcellularLocation>
        <location evidence="8">Cytoplasm</location>
    </subcellularLocation>
</comment>
<evidence type="ECO:0000313" key="10">
    <source>
        <dbReference type="Proteomes" id="UP000294593"/>
    </source>
</evidence>
<dbReference type="Gene3D" id="3.40.50.300">
    <property type="entry name" value="P-loop containing nucleotide triphosphate hydrolases"/>
    <property type="match status" value="1"/>
</dbReference>
<dbReference type="InterPro" id="IPR027417">
    <property type="entry name" value="P-loop_NTPase"/>
</dbReference>
<dbReference type="GO" id="GO:0000287">
    <property type="term" value="F:magnesium ion binding"/>
    <property type="evidence" value="ECO:0007669"/>
    <property type="project" value="UniProtKB-UniRule"/>
</dbReference>
<comment type="caution">
    <text evidence="8">Lacks conserved residue(s) required for the propagation of feature annotation.</text>
</comment>
<dbReference type="GO" id="GO:0009102">
    <property type="term" value="P:biotin biosynthetic process"/>
    <property type="evidence" value="ECO:0007669"/>
    <property type="project" value="UniProtKB-UniRule"/>
</dbReference>
<evidence type="ECO:0000313" key="9">
    <source>
        <dbReference type="EMBL" id="TDP86030.1"/>
    </source>
</evidence>
<gene>
    <name evidence="8" type="primary">bioD</name>
    <name evidence="9" type="ORF">EV672_102381</name>
</gene>
<dbReference type="Pfam" id="PF13500">
    <property type="entry name" value="AAA_26"/>
    <property type="match status" value="1"/>
</dbReference>
<dbReference type="GO" id="GO:0004141">
    <property type="term" value="F:dethiobiotin synthase activity"/>
    <property type="evidence" value="ECO:0007669"/>
    <property type="project" value="UniProtKB-UniRule"/>
</dbReference>
<dbReference type="PIRSF" id="PIRSF006755">
    <property type="entry name" value="DTB_synth"/>
    <property type="match status" value="1"/>
</dbReference>
<dbReference type="SUPFAM" id="SSF52540">
    <property type="entry name" value="P-loop containing nucleoside triphosphate hydrolases"/>
    <property type="match status" value="1"/>
</dbReference>
<keyword evidence="3 8" id="KW-0479">Metal-binding</keyword>
<keyword evidence="4 8" id="KW-0547">Nucleotide-binding</keyword>
<feature type="active site" evidence="8">
    <location>
        <position position="40"/>
    </location>
</feature>
<accession>A0A4R6RI32</accession>
<feature type="binding site" evidence="8">
    <location>
        <position position="63"/>
    </location>
    <ligand>
        <name>Mg(2+)</name>
        <dbReference type="ChEBI" id="CHEBI:18420"/>
    </ligand>
</feature>
<sequence>MPHPAFFVTGTDTGVGKTRVSCALIHALRQAGHARVVGMKPVAAGCDWVDGQDNHPGHWLNEDVAALRAASSLAVPPAFDNPYAMPDPLSPHIAARRDGQRIDLSHIEASFHALRQHADAVVVEGAGGFIVPLCEPDPADASAGDDGWATSADLAQRLALPIVLVVGLRLGCLNHALLTQEAILARGLRLAGWVANVVDADMPEQAANLATLQARLQAPMLAHFAWDPLADVAVLGAEMRLPLCTPAGPRP</sequence>
<dbReference type="UniPathway" id="UPA00078">
    <property type="reaction ID" value="UER00161"/>
</dbReference>
<protein>
    <recommendedName>
        <fullName evidence="8">ATP-dependent dethiobiotin synthetase BioD</fullName>
        <ecNumber evidence="8">6.3.3.3</ecNumber>
    </recommendedName>
    <alternativeName>
        <fullName evidence="8">DTB synthetase</fullName>
        <shortName evidence="8">DTBS</shortName>
    </alternativeName>
    <alternativeName>
        <fullName evidence="8">Dethiobiotin synthase</fullName>
    </alternativeName>
</protein>
<dbReference type="Proteomes" id="UP000294593">
    <property type="component" value="Unassembled WGS sequence"/>
</dbReference>
<feature type="binding site" evidence="8">
    <location>
        <begin position="124"/>
        <end position="127"/>
    </location>
    <ligand>
        <name>ATP</name>
        <dbReference type="ChEBI" id="CHEBI:30616"/>
    </ligand>
</feature>
<comment type="subunit">
    <text evidence="8">Homodimer.</text>
</comment>
<evidence type="ECO:0000256" key="6">
    <source>
        <dbReference type="ARBA" id="ARBA00022840"/>
    </source>
</evidence>
<feature type="binding site" evidence="8">
    <location>
        <position position="124"/>
    </location>
    <ligand>
        <name>Mg(2+)</name>
        <dbReference type="ChEBI" id="CHEBI:18420"/>
    </ligand>
</feature>
<dbReference type="AlphaFoldDB" id="A0A4R6RI32"/>